<evidence type="ECO:0000313" key="3">
    <source>
        <dbReference type="Proteomes" id="UP000324222"/>
    </source>
</evidence>
<comment type="caution">
    <text evidence="2">The sequence shown here is derived from an EMBL/GenBank/DDBJ whole genome shotgun (WGS) entry which is preliminary data.</text>
</comment>
<name>A0A5B7FZB8_PORTR</name>
<accession>A0A5B7FZB8</accession>
<evidence type="ECO:0000313" key="2">
    <source>
        <dbReference type="EMBL" id="MPC50966.1"/>
    </source>
</evidence>
<evidence type="ECO:0000256" key="1">
    <source>
        <dbReference type="SAM" id="MobiDB-lite"/>
    </source>
</evidence>
<sequence length="101" mass="11136">MVQVLTPCFKARQGDKAETPSFEEIRFTTLARDERENKSRDGARGNKENAASSTENSCEPKSNPQPLEREMCLLPQSHAGRAQPREGGVSQELDGLDGFTV</sequence>
<reference evidence="2 3" key="1">
    <citation type="submission" date="2019-05" db="EMBL/GenBank/DDBJ databases">
        <title>Another draft genome of Portunus trituberculatus and its Hox gene families provides insights of decapod evolution.</title>
        <authorList>
            <person name="Jeong J.-H."/>
            <person name="Song I."/>
            <person name="Kim S."/>
            <person name="Choi T."/>
            <person name="Kim D."/>
            <person name="Ryu S."/>
            <person name="Kim W."/>
        </authorList>
    </citation>
    <scope>NUCLEOTIDE SEQUENCE [LARGE SCALE GENOMIC DNA]</scope>
    <source>
        <tissue evidence="2">Muscle</tissue>
    </source>
</reference>
<feature type="compositionally biased region" description="Polar residues" evidence="1">
    <location>
        <begin position="49"/>
        <end position="65"/>
    </location>
</feature>
<dbReference type="Proteomes" id="UP000324222">
    <property type="component" value="Unassembled WGS sequence"/>
</dbReference>
<proteinExistence type="predicted"/>
<dbReference type="EMBL" id="VSRR010009842">
    <property type="protein sequence ID" value="MPC50966.1"/>
    <property type="molecule type" value="Genomic_DNA"/>
</dbReference>
<organism evidence="2 3">
    <name type="scientific">Portunus trituberculatus</name>
    <name type="common">Swimming crab</name>
    <name type="synonym">Neptunus trituberculatus</name>
    <dbReference type="NCBI Taxonomy" id="210409"/>
    <lineage>
        <taxon>Eukaryota</taxon>
        <taxon>Metazoa</taxon>
        <taxon>Ecdysozoa</taxon>
        <taxon>Arthropoda</taxon>
        <taxon>Crustacea</taxon>
        <taxon>Multicrustacea</taxon>
        <taxon>Malacostraca</taxon>
        <taxon>Eumalacostraca</taxon>
        <taxon>Eucarida</taxon>
        <taxon>Decapoda</taxon>
        <taxon>Pleocyemata</taxon>
        <taxon>Brachyura</taxon>
        <taxon>Eubrachyura</taxon>
        <taxon>Portunoidea</taxon>
        <taxon>Portunidae</taxon>
        <taxon>Portuninae</taxon>
        <taxon>Portunus</taxon>
    </lineage>
</organism>
<dbReference type="AlphaFoldDB" id="A0A5B7FZB8"/>
<protein>
    <submittedName>
        <fullName evidence="2">Uncharacterized protein</fullName>
    </submittedName>
</protein>
<keyword evidence="3" id="KW-1185">Reference proteome</keyword>
<feature type="compositionally biased region" description="Basic and acidic residues" evidence="1">
    <location>
        <begin position="12"/>
        <end position="47"/>
    </location>
</feature>
<gene>
    <name evidence="2" type="ORF">E2C01_044801</name>
</gene>
<feature type="region of interest" description="Disordered" evidence="1">
    <location>
        <begin position="1"/>
        <end position="101"/>
    </location>
</feature>